<proteinExistence type="predicted"/>
<dbReference type="RefSeq" id="WP_112782675.1">
    <property type="nucleotide sequence ID" value="NZ_CP030041.1"/>
</dbReference>
<dbReference type="Proteomes" id="UP000248688">
    <property type="component" value="Chromosome"/>
</dbReference>
<dbReference type="PANTHER" id="PTHR36454">
    <property type="entry name" value="LMO2823 PROTEIN"/>
    <property type="match status" value="1"/>
</dbReference>
<gene>
    <name evidence="1" type="ORF">DN752_03375</name>
</gene>
<sequence length="426" mass="48781">MAKIIPFSAWRYTQKLQPKMASLTVSLPDAPSASQLDLLYSNPLNSIHVSLPASQKTTLETSTLLEEWKAKKLLEQDPSPGIYINYHYFKLPGSTELHCRKGFIALIKAYDWEDNVILRHEDTHNEAVIDQTQLLEKLQLQAHPTHGLYEDNDDHLVPMMDTAIGQPISDFVDNHGVRHVLGLITAPQEINQFINHLAGQKIILADGHHRFQASIAYKNKCIKLNPVHTGNEGYNYHMMYFSYAHSRHLKLLPTHRLIKGTSIPLPWKKIKSWFVLEKTIETNAVPHEPIQKPWTYCLVIKNKAYIISLRPEKFSNFDVDLPTNIKHLDISILHYFFVEQILDIPFDKQGFSDKLIYEKDLSTCLEMVKSGQVEMALLTKGISIDEVLKICHSGYILPQKSTYFFPKTPSGLLFGSIKKDEFPDNL</sequence>
<organism evidence="1 2">
    <name type="scientific">Echinicola strongylocentroti</name>
    <dbReference type="NCBI Taxonomy" id="1795355"/>
    <lineage>
        <taxon>Bacteria</taxon>
        <taxon>Pseudomonadati</taxon>
        <taxon>Bacteroidota</taxon>
        <taxon>Cytophagia</taxon>
        <taxon>Cytophagales</taxon>
        <taxon>Cyclobacteriaceae</taxon>
        <taxon>Echinicola</taxon>
    </lineage>
</organism>
<dbReference type="KEGG" id="est:DN752_03375"/>
<dbReference type="Pfam" id="PF06245">
    <property type="entry name" value="DUF1015"/>
    <property type="match status" value="1"/>
</dbReference>
<protein>
    <submittedName>
        <fullName evidence="1">DUF1015 domain-containing protein</fullName>
    </submittedName>
</protein>
<accession>A0A2Z4IER7</accession>
<evidence type="ECO:0000313" key="2">
    <source>
        <dbReference type="Proteomes" id="UP000248688"/>
    </source>
</evidence>
<reference evidence="1 2" key="1">
    <citation type="submission" date="2018-06" db="EMBL/GenBank/DDBJ databases">
        <title>Echinicola strongylocentroti sp. nov., isolated from a sea urchin Strongylocentrotus intermedius.</title>
        <authorList>
            <person name="Bae S.S."/>
        </authorList>
    </citation>
    <scope>NUCLEOTIDE SEQUENCE [LARGE SCALE GENOMIC DNA]</scope>
    <source>
        <strain evidence="1 2">MEBiC08714</strain>
    </source>
</reference>
<dbReference type="InterPro" id="IPR008323">
    <property type="entry name" value="UCP033563"/>
</dbReference>
<dbReference type="PANTHER" id="PTHR36454:SF1">
    <property type="entry name" value="DUF1015 DOMAIN-CONTAINING PROTEIN"/>
    <property type="match status" value="1"/>
</dbReference>
<keyword evidence="2" id="KW-1185">Reference proteome</keyword>
<dbReference type="AlphaFoldDB" id="A0A2Z4IER7"/>
<evidence type="ECO:0000313" key="1">
    <source>
        <dbReference type="EMBL" id="AWW29259.1"/>
    </source>
</evidence>
<dbReference type="OrthoDB" id="9781616at2"/>
<dbReference type="EMBL" id="CP030041">
    <property type="protein sequence ID" value="AWW29259.1"/>
    <property type="molecule type" value="Genomic_DNA"/>
</dbReference>
<name>A0A2Z4IER7_9BACT</name>